<organism evidence="2 3">
    <name type="scientific">Mesorhizobium huakuii</name>
    <dbReference type="NCBI Taxonomy" id="28104"/>
    <lineage>
        <taxon>Bacteria</taxon>
        <taxon>Pseudomonadati</taxon>
        <taxon>Pseudomonadota</taxon>
        <taxon>Alphaproteobacteria</taxon>
        <taxon>Hyphomicrobiales</taxon>
        <taxon>Phyllobacteriaceae</taxon>
        <taxon>Mesorhizobium</taxon>
    </lineage>
</organism>
<proteinExistence type="predicted"/>
<protein>
    <submittedName>
        <fullName evidence="2">Uncharacterized protein</fullName>
    </submittedName>
</protein>
<feature type="compositionally biased region" description="Basic residues" evidence="1">
    <location>
        <begin position="8"/>
        <end position="21"/>
    </location>
</feature>
<dbReference type="RefSeq" id="WP_183464380.1">
    <property type="nucleotide sequence ID" value="NZ_CP050296.1"/>
</dbReference>
<evidence type="ECO:0000256" key="1">
    <source>
        <dbReference type="SAM" id="MobiDB-lite"/>
    </source>
</evidence>
<reference evidence="3" key="1">
    <citation type="journal article" date="2020" name="Mol. Plant Microbe">
        <title>Rhizobial microsymbionts of the narrowly endemic Oxytropis species growing in Kamchatka are characterized by significant genetic diversity and possess a set of genes that are associated with T3SS and T6SS secretion systems and can affect the development of symbiosis.</title>
        <authorList>
            <person name="Safronova V."/>
            <person name="Guro P."/>
            <person name="Sazanova A."/>
            <person name="Kuznetsova I."/>
            <person name="Belimov A."/>
            <person name="Yakubov V."/>
            <person name="Chirak E."/>
            <person name="Afonin A."/>
            <person name="Gogolev Y."/>
            <person name="Andronov E."/>
            <person name="Tikhonovich I."/>
        </authorList>
    </citation>
    <scope>NUCLEOTIDE SEQUENCE [LARGE SCALE GENOMIC DNA]</scope>
    <source>
        <strain evidence="3">583</strain>
    </source>
</reference>
<sequence>MSADKKGRNVAKHHQFQHPVRKRDWTLQKQRVAATASPALAIATRRGQFWLAKIHFEGSRHD</sequence>
<name>A0A7G6SSU2_9HYPH</name>
<gene>
    <name evidence="2" type="ORF">HB778_13840</name>
</gene>
<dbReference type="EMBL" id="CP050296">
    <property type="protein sequence ID" value="QND57574.1"/>
    <property type="molecule type" value="Genomic_DNA"/>
</dbReference>
<dbReference type="AlphaFoldDB" id="A0A7G6SSU2"/>
<dbReference type="Proteomes" id="UP000515465">
    <property type="component" value="Chromosome"/>
</dbReference>
<evidence type="ECO:0000313" key="2">
    <source>
        <dbReference type="EMBL" id="QND57574.1"/>
    </source>
</evidence>
<feature type="region of interest" description="Disordered" evidence="1">
    <location>
        <begin position="1"/>
        <end position="24"/>
    </location>
</feature>
<evidence type="ECO:0000313" key="3">
    <source>
        <dbReference type="Proteomes" id="UP000515465"/>
    </source>
</evidence>
<accession>A0A7G6SSU2</accession>